<evidence type="ECO:0000259" key="10">
    <source>
        <dbReference type="Pfam" id="PF07715"/>
    </source>
</evidence>
<evidence type="ECO:0000256" key="7">
    <source>
        <dbReference type="ARBA" id="ARBA00023170"/>
    </source>
</evidence>
<evidence type="ECO:0000256" key="5">
    <source>
        <dbReference type="ARBA" id="ARBA00023077"/>
    </source>
</evidence>
<evidence type="ECO:0000256" key="3">
    <source>
        <dbReference type="ARBA" id="ARBA00022692"/>
    </source>
</evidence>
<dbReference type="PANTHER" id="PTHR30069">
    <property type="entry name" value="TONB-DEPENDENT OUTER MEMBRANE RECEPTOR"/>
    <property type="match status" value="1"/>
</dbReference>
<evidence type="ECO:0000256" key="6">
    <source>
        <dbReference type="ARBA" id="ARBA00023136"/>
    </source>
</evidence>
<feature type="domain" description="TonB-dependent receptor plug" evidence="10">
    <location>
        <begin position="47"/>
        <end position="142"/>
    </location>
</feature>
<keyword evidence="7" id="KW-0675">Receptor</keyword>
<keyword evidence="6" id="KW-0472">Membrane</keyword>
<dbReference type="InterPro" id="IPR000531">
    <property type="entry name" value="Beta-barrel_TonB"/>
</dbReference>
<dbReference type="PROSITE" id="PS52016">
    <property type="entry name" value="TONB_DEPENDENT_REC_3"/>
    <property type="match status" value="1"/>
</dbReference>
<evidence type="ECO:0000256" key="2">
    <source>
        <dbReference type="ARBA" id="ARBA00022448"/>
    </source>
</evidence>
<accession>A0A644YGB7</accession>
<evidence type="ECO:0000313" key="11">
    <source>
        <dbReference type="EMBL" id="MPM27317.1"/>
    </source>
</evidence>
<dbReference type="PANTHER" id="PTHR30069:SF29">
    <property type="entry name" value="HEMOGLOBIN AND HEMOGLOBIN-HAPTOGLOBIN-BINDING PROTEIN 1-RELATED"/>
    <property type="match status" value="1"/>
</dbReference>
<dbReference type="Pfam" id="PF00593">
    <property type="entry name" value="TonB_dep_Rec_b-barrel"/>
    <property type="match status" value="1"/>
</dbReference>
<keyword evidence="8" id="KW-0998">Cell outer membrane</keyword>
<dbReference type="Gene3D" id="2.40.170.20">
    <property type="entry name" value="TonB-dependent receptor, beta-barrel domain"/>
    <property type="match status" value="1"/>
</dbReference>
<dbReference type="InterPro" id="IPR012910">
    <property type="entry name" value="Plug_dom"/>
</dbReference>
<dbReference type="GO" id="GO:0044718">
    <property type="term" value="P:siderophore transmembrane transport"/>
    <property type="evidence" value="ECO:0007669"/>
    <property type="project" value="TreeGrafter"/>
</dbReference>
<dbReference type="AlphaFoldDB" id="A0A644YGB7"/>
<dbReference type="InterPro" id="IPR036942">
    <property type="entry name" value="Beta-barrel_TonB_sf"/>
</dbReference>
<keyword evidence="5" id="KW-0798">TonB box</keyword>
<feature type="domain" description="TonB-dependent receptor-like beta-barrel" evidence="9">
    <location>
        <begin position="243"/>
        <end position="667"/>
    </location>
</feature>
<dbReference type="EMBL" id="VSSQ01004963">
    <property type="protein sequence ID" value="MPM27317.1"/>
    <property type="molecule type" value="Genomic_DNA"/>
</dbReference>
<dbReference type="GO" id="GO:0015344">
    <property type="term" value="F:siderophore uptake transmembrane transporter activity"/>
    <property type="evidence" value="ECO:0007669"/>
    <property type="project" value="TreeGrafter"/>
</dbReference>
<gene>
    <name evidence="11" type="primary">btuB_66</name>
    <name evidence="11" type="ORF">SDC9_73827</name>
</gene>
<dbReference type="GO" id="GO:0009279">
    <property type="term" value="C:cell outer membrane"/>
    <property type="evidence" value="ECO:0007669"/>
    <property type="project" value="UniProtKB-SubCell"/>
</dbReference>
<comment type="caution">
    <text evidence="11">The sequence shown here is derived from an EMBL/GenBank/DDBJ whole genome shotgun (WGS) entry which is preliminary data.</text>
</comment>
<comment type="subcellular location">
    <subcellularLocation>
        <location evidence="1">Cell outer membrane</location>
        <topology evidence="1">Multi-pass membrane protein</topology>
    </subcellularLocation>
</comment>
<keyword evidence="3" id="KW-0812">Transmembrane</keyword>
<keyword evidence="2" id="KW-0813">Transport</keyword>
<dbReference type="InterPro" id="IPR037066">
    <property type="entry name" value="Plug_dom_sf"/>
</dbReference>
<name>A0A644YGB7_9ZZZZ</name>
<dbReference type="SUPFAM" id="SSF56935">
    <property type="entry name" value="Porins"/>
    <property type="match status" value="1"/>
</dbReference>
<evidence type="ECO:0000256" key="4">
    <source>
        <dbReference type="ARBA" id="ARBA00022729"/>
    </source>
</evidence>
<keyword evidence="4" id="KW-0732">Signal</keyword>
<dbReference type="Gene3D" id="2.170.130.10">
    <property type="entry name" value="TonB-dependent receptor, plug domain"/>
    <property type="match status" value="1"/>
</dbReference>
<evidence type="ECO:0000256" key="1">
    <source>
        <dbReference type="ARBA" id="ARBA00004571"/>
    </source>
</evidence>
<organism evidence="11">
    <name type="scientific">bioreactor metagenome</name>
    <dbReference type="NCBI Taxonomy" id="1076179"/>
    <lineage>
        <taxon>unclassified sequences</taxon>
        <taxon>metagenomes</taxon>
        <taxon>ecological metagenomes</taxon>
    </lineage>
</organism>
<evidence type="ECO:0000256" key="8">
    <source>
        <dbReference type="ARBA" id="ARBA00023237"/>
    </source>
</evidence>
<reference evidence="11" key="1">
    <citation type="submission" date="2019-08" db="EMBL/GenBank/DDBJ databases">
        <authorList>
            <person name="Kucharzyk K."/>
            <person name="Murdoch R.W."/>
            <person name="Higgins S."/>
            <person name="Loffler F."/>
        </authorList>
    </citation>
    <scope>NUCLEOTIDE SEQUENCE</scope>
</reference>
<dbReference type="InterPro" id="IPR039426">
    <property type="entry name" value="TonB-dep_rcpt-like"/>
</dbReference>
<protein>
    <submittedName>
        <fullName evidence="11">Vitamin B12 transporter BtuB</fullName>
    </submittedName>
</protein>
<proteinExistence type="predicted"/>
<dbReference type="Pfam" id="PF07715">
    <property type="entry name" value="Plug"/>
    <property type="match status" value="1"/>
</dbReference>
<sequence length="712" mass="80056">MLTTSIILTSDTVLHFHLETTSYSLNEVVVHGKNGHGRLLSAITAKEIDRSFFMKNNSANFSKSLSKVAGVSSMDIGANVAKPVIRGLGFNRIAVADKGVVQQNQQWGADHGLDIDQYDVDKVFIHKGPMSLFYGSDAIGGVIEILPVDVPSENMVWGDVSLIAKSNNNLSGITAMTSVKRGRWFFRGRLTAQRFADYRVPADTVTYLTWKLPLYGRRMKNTAGQELNAALSANYSQENISSWTHISNVFSKNGFFPGSHGIPDLKRLTPDGNSFNIGYPYSTSNHFKISNGTEIDWDNSSLHFDIGFQQNNRAEWSKFHTHYGNQAPPQVSPDLELSFSLQTLSVNSRLSFGKDSFWTKTAGMSVEIQRNRVGGYSFLMPDFERYTAGAYAATSYKVSPKLMLTGGVRFDSGKLNIRGFYDDTLADFLQLGGYDADDVRYYAQRADALRKNFHSFSGALGAVYDPNRLSSLKINIGRSFRFPTANELASNGVQHGAFRHEKGNNSLKPETGWQYDLGYSLKNRRLNLSINHFASYFPNYIYLNPTGQWSVLPHAGQIYEYTQSRVFLAGGELEAAYRFTENLLLSANWEYVYNRNIDNGYPLPFSPPVDMLLALIYSNHGKGPLIQYSASLENQTVFAQNRIANNEEKTPGTSLINLLCSMNWKVGDFRFFTDFQVQNIFDTPFYNHLSYYRKLNIPEPGRNIQFILKIPF</sequence>
<evidence type="ECO:0000259" key="9">
    <source>
        <dbReference type="Pfam" id="PF00593"/>
    </source>
</evidence>